<evidence type="ECO:0000313" key="2">
    <source>
        <dbReference type="Proteomes" id="UP001055879"/>
    </source>
</evidence>
<gene>
    <name evidence="1" type="ORF">L6452_44462</name>
</gene>
<proteinExistence type="predicted"/>
<sequence length="180" mass="19328">MKLLKIIGNEEKDNIALLFIIIPLSQLISTNCSLSNQTCSPWNHRILFSPPNTSSSKIKVSSPLKSHLNRRLLPVDSFTIAVDWSLSLLQHHIFVVTVGEAGEKENLEIGSEASIVSINEDGNGVNPASPVIEDASSMKSDSRTTPPPPTPPTPDETTGATPKTGGRRCFGCFSCCASRG</sequence>
<organism evidence="1 2">
    <name type="scientific">Arctium lappa</name>
    <name type="common">Greater burdock</name>
    <name type="synonym">Lappa major</name>
    <dbReference type="NCBI Taxonomy" id="4217"/>
    <lineage>
        <taxon>Eukaryota</taxon>
        <taxon>Viridiplantae</taxon>
        <taxon>Streptophyta</taxon>
        <taxon>Embryophyta</taxon>
        <taxon>Tracheophyta</taxon>
        <taxon>Spermatophyta</taxon>
        <taxon>Magnoliopsida</taxon>
        <taxon>eudicotyledons</taxon>
        <taxon>Gunneridae</taxon>
        <taxon>Pentapetalae</taxon>
        <taxon>asterids</taxon>
        <taxon>campanulids</taxon>
        <taxon>Asterales</taxon>
        <taxon>Asteraceae</taxon>
        <taxon>Carduoideae</taxon>
        <taxon>Cardueae</taxon>
        <taxon>Arctiinae</taxon>
        <taxon>Arctium</taxon>
    </lineage>
</organism>
<protein>
    <submittedName>
        <fullName evidence="1">Uncharacterized protein</fullName>
    </submittedName>
</protein>
<evidence type="ECO:0000313" key="1">
    <source>
        <dbReference type="EMBL" id="KAI3665827.1"/>
    </source>
</evidence>
<dbReference type="EMBL" id="CM042064">
    <property type="protein sequence ID" value="KAI3665827.1"/>
    <property type="molecule type" value="Genomic_DNA"/>
</dbReference>
<name>A0ACB8XF58_ARCLA</name>
<comment type="caution">
    <text evidence="1">The sequence shown here is derived from an EMBL/GenBank/DDBJ whole genome shotgun (WGS) entry which is preliminary data.</text>
</comment>
<keyword evidence="2" id="KW-1185">Reference proteome</keyword>
<reference evidence="1 2" key="2">
    <citation type="journal article" date="2022" name="Mol. Ecol. Resour.">
        <title>The genomes of chicory, endive, great burdock and yacon provide insights into Asteraceae paleo-polyploidization history and plant inulin production.</title>
        <authorList>
            <person name="Fan W."/>
            <person name="Wang S."/>
            <person name="Wang H."/>
            <person name="Wang A."/>
            <person name="Jiang F."/>
            <person name="Liu H."/>
            <person name="Zhao H."/>
            <person name="Xu D."/>
            <person name="Zhang Y."/>
        </authorList>
    </citation>
    <scope>NUCLEOTIDE SEQUENCE [LARGE SCALE GENOMIC DNA]</scope>
    <source>
        <strain evidence="2">cv. Niubang</strain>
    </source>
</reference>
<dbReference type="Proteomes" id="UP001055879">
    <property type="component" value="Linkage Group LG18"/>
</dbReference>
<accession>A0ACB8XF58</accession>
<reference evidence="2" key="1">
    <citation type="journal article" date="2022" name="Mol. Ecol. Resour.">
        <title>The genomes of chicory, endive, great burdock and yacon provide insights into Asteraceae palaeo-polyploidization history and plant inulin production.</title>
        <authorList>
            <person name="Fan W."/>
            <person name="Wang S."/>
            <person name="Wang H."/>
            <person name="Wang A."/>
            <person name="Jiang F."/>
            <person name="Liu H."/>
            <person name="Zhao H."/>
            <person name="Xu D."/>
            <person name="Zhang Y."/>
        </authorList>
    </citation>
    <scope>NUCLEOTIDE SEQUENCE [LARGE SCALE GENOMIC DNA]</scope>
    <source>
        <strain evidence="2">cv. Niubang</strain>
    </source>
</reference>